<dbReference type="PANTHER" id="PTHR43792">
    <property type="entry name" value="GNAT FAMILY, PUTATIVE (AFU_ORTHOLOGUE AFUA_3G00765)-RELATED-RELATED"/>
    <property type="match status" value="1"/>
</dbReference>
<name>A0A0P1F897_9RHOB</name>
<dbReference type="AlphaFoldDB" id="A0A0P1F897"/>
<dbReference type="RefSeq" id="WP_058238555.1">
    <property type="nucleotide sequence ID" value="NZ_CYPW01000006.1"/>
</dbReference>
<feature type="domain" description="N-acetyltransferase" evidence="1">
    <location>
        <begin position="13"/>
        <end position="165"/>
    </location>
</feature>
<dbReference type="OrthoDB" id="9804153at2"/>
<dbReference type="STRING" id="321267.SHM7688_00655"/>
<sequence length="176" mass="19378">MRLNTASFETSRLLVRACRLQDASALTNLMTPSISKWVAAWPTPLTLEATKSILTAAINAAQDGLAFGAVVIAKDTQHIIGWCKLDISESHAELGYWIGEAYQRNGFALELSQGAIAFTFEDLKLDVLRAGAQVENIGSLALLKKLGMTRQNQQSVWAPARKRFEMCEFWSLTSTT</sequence>
<keyword evidence="2" id="KW-0418">Kinase</keyword>
<dbReference type="Pfam" id="PF13302">
    <property type="entry name" value="Acetyltransf_3"/>
    <property type="match status" value="1"/>
</dbReference>
<gene>
    <name evidence="2" type="ORF">SHM7688_00655</name>
</gene>
<dbReference type="SUPFAM" id="SSF55729">
    <property type="entry name" value="Acyl-CoA N-acyltransferases (Nat)"/>
    <property type="match status" value="1"/>
</dbReference>
<dbReference type="InterPro" id="IPR000182">
    <property type="entry name" value="GNAT_dom"/>
</dbReference>
<dbReference type="InterPro" id="IPR051531">
    <property type="entry name" value="N-acetyltransferase"/>
</dbReference>
<proteinExistence type="predicted"/>
<dbReference type="EMBL" id="CYPW01000006">
    <property type="protein sequence ID" value="CUH51221.1"/>
    <property type="molecule type" value="Genomic_DNA"/>
</dbReference>
<evidence type="ECO:0000313" key="2">
    <source>
        <dbReference type="EMBL" id="CUH51221.1"/>
    </source>
</evidence>
<keyword evidence="3" id="KW-1185">Reference proteome</keyword>
<evidence type="ECO:0000313" key="3">
    <source>
        <dbReference type="Proteomes" id="UP000054823"/>
    </source>
</evidence>
<evidence type="ECO:0000259" key="1">
    <source>
        <dbReference type="PROSITE" id="PS51186"/>
    </source>
</evidence>
<dbReference type="GO" id="GO:0016747">
    <property type="term" value="F:acyltransferase activity, transferring groups other than amino-acyl groups"/>
    <property type="evidence" value="ECO:0007669"/>
    <property type="project" value="InterPro"/>
</dbReference>
<dbReference type="InterPro" id="IPR016181">
    <property type="entry name" value="Acyl_CoA_acyltransferase"/>
</dbReference>
<dbReference type="PANTHER" id="PTHR43792:SF1">
    <property type="entry name" value="N-ACETYLTRANSFERASE DOMAIN-CONTAINING PROTEIN"/>
    <property type="match status" value="1"/>
</dbReference>
<dbReference type="Gene3D" id="3.40.630.30">
    <property type="match status" value="1"/>
</dbReference>
<dbReference type="GO" id="GO:0016301">
    <property type="term" value="F:kinase activity"/>
    <property type="evidence" value="ECO:0007669"/>
    <property type="project" value="UniProtKB-KW"/>
</dbReference>
<reference evidence="2 3" key="1">
    <citation type="submission" date="2015-09" db="EMBL/GenBank/DDBJ databases">
        <authorList>
            <consortium name="Swine Surveillance"/>
        </authorList>
    </citation>
    <scope>NUCLEOTIDE SEQUENCE [LARGE SCALE GENOMIC DNA]</scope>
    <source>
        <strain evidence="2 3">CECT 7688</strain>
    </source>
</reference>
<dbReference type="PROSITE" id="PS51186">
    <property type="entry name" value="GNAT"/>
    <property type="match status" value="1"/>
</dbReference>
<protein>
    <submittedName>
        <fullName evidence="2">Anhydro-N-acetylmuramic acid kinase</fullName>
    </submittedName>
</protein>
<accession>A0A0P1F897</accession>
<organism evidence="2 3">
    <name type="scientific">Shimia marina</name>
    <dbReference type="NCBI Taxonomy" id="321267"/>
    <lineage>
        <taxon>Bacteria</taxon>
        <taxon>Pseudomonadati</taxon>
        <taxon>Pseudomonadota</taxon>
        <taxon>Alphaproteobacteria</taxon>
        <taxon>Rhodobacterales</taxon>
        <taxon>Roseobacteraceae</taxon>
    </lineage>
</organism>
<dbReference type="Proteomes" id="UP000054823">
    <property type="component" value="Unassembled WGS sequence"/>
</dbReference>
<keyword evidence="2" id="KW-0808">Transferase</keyword>